<dbReference type="Proteomes" id="UP000664628">
    <property type="component" value="Unassembled WGS sequence"/>
</dbReference>
<feature type="domain" description="Putative beta-lactamase-inhibitor-like PepSY-like" evidence="2">
    <location>
        <begin position="203"/>
        <end position="264"/>
    </location>
</feature>
<dbReference type="SUPFAM" id="SSF160574">
    <property type="entry name" value="BT0923-like"/>
    <property type="match status" value="2"/>
</dbReference>
<dbReference type="EMBL" id="JAFMYW010000010">
    <property type="protein sequence ID" value="MBO0952184.1"/>
    <property type="molecule type" value="Genomic_DNA"/>
</dbReference>
<name>A0ABS3JSK7_9BACT</name>
<dbReference type="Gene3D" id="3.40.1420.30">
    <property type="match status" value="1"/>
</dbReference>
<reference evidence="3 4" key="1">
    <citation type="submission" date="2021-03" db="EMBL/GenBank/DDBJ databases">
        <title>Fibrella sp. HMF5405 genome sequencing and assembly.</title>
        <authorList>
            <person name="Kang H."/>
            <person name="Kim H."/>
            <person name="Bae S."/>
            <person name="Joh K."/>
        </authorList>
    </citation>
    <scope>NUCLEOTIDE SEQUENCE [LARGE SCALE GENOMIC DNA]</scope>
    <source>
        <strain evidence="3 4">HMF5405</strain>
    </source>
</reference>
<feature type="chain" id="PRO_5045323486" evidence="1">
    <location>
        <begin position="20"/>
        <end position="272"/>
    </location>
</feature>
<evidence type="ECO:0000259" key="2">
    <source>
        <dbReference type="Pfam" id="PF11396"/>
    </source>
</evidence>
<sequence>MKTTYFLGFIALFSLTLWGCNNSQQVVPDASTASARLSGDTTGFHCKKAITKIAVTDLPATITSAISASYAGATIDYAAKDDAGNFLVAITQNSTRTTLLFNADGTFNKELALRDGPGGKGPGGHGPGKHGRDSLSQVAIADLPAAITSYIKTNYAGSTLNVAGKDATRGYIVMITLADGTTRKALLFNIDGTFAQEVVRGIKGNYSVVDAATLPAAITTYITTNYAGSTIKLAGKNPTGQFKVFIQLSTGQLAELTFAADGTFVQIQKGRK</sequence>
<feature type="domain" description="Putative beta-lactamase-inhibitor-like PepSY-like" evidence="2">
    <location>
        <begin position="51"/>
        <end position="108"/>
    </location>
</feature>
<gene>
    <name evidence="3" type="ORF">J2I46_26620</name>
</gene>
<keyword evidence="1" id="KW-0732">Signal</keyword>
<protein>
    <submittedName>
        <fullName evidence="3">PepSY-like domain-containing protein</fullName>
    </submittedName>
</protein>
<feature type="signal peptide" evidence="1">
    <location>
        <begin position="1"/>
        <end position="19"/>
    </location>
</feature>
<proteinExistence type="predicted"/>
<comment type="caution">
    <text evidence="3">The sequence shown here is derived from an EMBL/GenBank/DDBJ whole genome shotgun (WGS) entry which is preliminary data.</text>
</comment>
<evidence type="ECO:0000256" key="1">
    <source>
        <dbReference type="SAM" id="SignalP"/>
    </source>
</evidence>
<dbReference type="Pfam" id="PF11396">
    <property type="entry name" value="PepSY_like"/>
    <property type="match status" value="3"/>
</dbReference>
<accession>A0ABS3JSK7</accession>
<feature type="domain" description="Putative beta-lactamase-inhibitor-like PepSY-like" evidence="2">
    <location>
        <begin position="136"/>
        <end position="176"/>
    </location>
</feature>
<organism evidence="3 4">
    <name type="scientific">Fibrella forsythiae</name>
    <dbReference type="NCBI Taxonomy" id="2817061"/>
    <lineage>
        <taxon>Bacteria</taxon>
        <taxon>Pseudomonadati</taxon>
        <taxon>Bacteroidota</taxon>
        <taxon>Cytophagia</taxon>
        <taxon>Cytophagales</taxon>
        <taxon>Spirosomataceae</taxon>
        <taxon>Fibrella</taxon>
    </lineage>
</organism>
<keyword evidence="4" id="KW-1185">Reference proteome</keyword>
<evidence type="ECO:0000313" key="4">
    <source>
        <dbReference type="Proteomes" id="UP000664628"/>
    </source>
</evidence>
<dbReference type="InterPro" id="IPR021533">
    <property type="entry name" value="PepSY-like"/>
</dbReference>
<dbReference type="RefSeq" id="WP_207332136.1">
    <property type="nucleotide sequence ID" value="NZ_JAFMYW010000010.1"/>
</dbReference>
<evidence type="ECO:0000313" key="3">
    <source>
        <dbReference type="EMBL" id="MBO0952184.1"/>
    </source>
</evidence>